<evidence type="ECO:0000313" key="4">
    <source>
        <dbReference type="EMBL" id="TNM40401.1"/>
    </source>
</evidence>
<dbReference type="RefSeq" id="WP_139622747.1">
    <property type="nucleotide sequence ID" value="NZ_VDMP01000023.1"/>
</dbReference>
<dbReference type="AlphaFoldDB" id="A0A5C4VX69"/>
<proteinExistence type="predicted"/>
<dbReference type="InterPro" id="IPR009057">
    <property type="entry name" value="Homeodomain-like_sf"/>
</dbReference>
<organism evidence="4 5">
    <name type="scientific">Nocardioides albidus</name>
    <dbReference type="NCBI Taxonomy" id="1517589"/>
    <lineage>
        <taxon>Bacteria</taxon>
        <taxon>Bacillati</taxon>
        <taxon>Actinomycetota</taxon>
        <taxon>Actinomycetes</taxon>
        <taxon>Propionibacteriales</taxon>
        <taxon>Nocardioidaceae</taxon>
        <taxon>Nocardioides</taxon>
    </lineage>
</organism>
<dbReference type="EMBL" id="VDMP01000023">
    <property type="protein sequence ID" value="TNM40401.1"/>
    <property type="molecule type" value="Genomic_DNA"/>
</dbReference>
<feature type="DNA-binding region" description="H-T-H motif" evidence="2">
    <location>
        <begin position="42"/>
        <end position="61"/>
    </location>
</feature>
<keyword evidence="5" id="KW-1185">Reference proteome</keyword>
<evidence type="ECO:0000313" key="5">
    <source>
        <dbReference type="Proteomes" id="UP000313231"/>
    </source>
</evidence>
<dbReference type="PANTHER" id="PTHR30055:SF153">
    <property type="entry name" value="HTH-TYPE TRANSCRIPTIONAL REPRESSOR RV3405C"/>
    <property type="match status" value="1"/>
</dbReference>
<dbReference type="GO" id="GO:0003700">
    <property type="term" value="F:DNA-binding transcription factor activity"/>
    <property type="evidence" value="ECO:0007669"/>
    <property type="project" value="TreeGrafter"/>
</dbReference>
<evidence type="ECO:0000259" key="3">
    <source>
        <dbReference type="PROSITE" id="PS50977"/>
    </source>
</evidence>
<feature type="domain" description="HTH tetR-type" evidence="3">
    <location>
        <begin position="19"/>
        <end position="79"/>
    </location>
</feature>
<name>A0A5C4VX69_9ACTN</name>
<sequence>MKSDEVRRYDMTSRAAAAAATGERILDAAIDLFWERPTDQIVLADVAERAGVTVQTVLRRFGNKDQLLAAAGERQFARTASEREVPADDPERAVDVLLEHYETHGAGVLRLLAAESSAPLLSELADRGRALHRQWCVAAFPAALRGLRGAARSRRTAQLVAVCDIHTWKLLRLDSGLSRVQTRLALLELLGPLLHPIGEPA</sequence>
<evidence type="ECO:0000256" key="1">
    <source>
        <dbReference type="ARBA" id="ARBA00023125"/>
    </source>
</evidence>
<dbReference type="PROSITE" id="PS50977">
    <property type="entry name" value="HTH_TETR_2"/>
    <property type="match status" value="1"/>
</dbReference>
<dbReference type="PRINTS" id="PR00455">
    <property type="entry name" value="HTHTETR"/>
</dbReference>
<evidence type="ECO:0000256" key="2">
    <source>
        <dbReference type="PROSITE-ProRule" id="PRU00335"/>
    </source>
</evidence>
<dbReference type="OrthoDB" id="5177743at2"/>
<dbReference type="InterPro" id="IPR001647">
    <property type="entry name" value="HTH_TetR"/>
</dbReference>
<dbReference type="PANTHER" id="PTHR30055">
    <property type="entry name" value="HTH-TYPE TRANSCRIPTIONAL REGULATOR RUTR"/>
    <property type="match status" value="1"/>
</dbReference>
<reference evidence="4 5" key="1">
    <citation type="journal article" date="2016" name="Int. J. Syst. Evol. Microbiol.">
        <title>Nocardioides albidus sp. nov., an actinobacterium isolated from garden soil.</title>
        <authorList>
            <person name="Singh H."/>
            <person name="Du J."/>
            <person name="Trinh H."/>
            <person name="Won K."/>
            <person name="Yang J.E."/>
            <person name="Yin C."/>
            <person name="Kook M."/>
            <person name="Yi T.H."/>
        </authorList>
    </citation>
    <scope>NUCLEOTIDE SEQUENCE [LARGE SCALE GENOMIC DNA]</scope>
    <source>
        <strain evidence="4 5">CCTCC AB 2015297</strain>
    </source>
</reference>
<accession>A0A5C4VX69</accession>
<dbReference type="Gene3D" id="1.10.357.10">
    <property type="entry name" value="Tetracycline Repressor, domain 2"/>
    <property type="match status" value="1"/>
</dbReference>
<protein>
    <submittedName>
        <fullName evidence="4">TetR/AcrR family transcriptional regulator</fullName>
    </submittedName>
</protein>
<keyword evidence="1 2" id="KW-0238">DNA-binding</keyword>
<dbReference type="SUPFAM" id="SSF46689">
    <property type="entry name" value="Homeodomain-like"/>
    <property type="match status" value="1"/>
</dbReference>
<dbReference type="GO" id="GO:0000976">
    <property type="term" value="F:transcription cis-regulatory region binding"/>
    <property type="evidence" value="ECO:0007669"/>
    <property type="project" value="TreeGrafter"/>
</dbReference>
<dbReference type="InterPro" id="IPR050109">
    <property type="entry name" value="HTH-type_TetR-like_transc_reg"/>
</dbReference>
<comment type="caution">
    <text evidence="4">The sequence shown here is derived from an EMBL/GenBank/DDBJ whole genome shotgun (WGS) entry which is preliminary data.</text>
</comment>
<gene>
    <name evidence="4" type="ORF">FHP29_10100</name>
</gene>
<dbReference type="Proteomes" id="UP000313231">
    <property type="component" value="Unassembled WGS sequence"/>
</dbReference>
<dbReference type="Pfam" id="PF00440">
    <property type="entry name" value="TetR_N"/>
    <property type="match status" value="1"/>
</dbReference>